<evidence type="ECO:0000256" key="2">
    <source>
        <dbReference type="ARBA" id="ARBA00022692"/>
    </source>
</evidence>
<evidence type="ECO:0000256" key="5">
    <source>
        <dbReference type="PROSITE-ProRule" id="PRU00205"/>
    </source>
</evidence>
<dbReference type="InterPro" id="IPR006634">
    <property type="entry name" value="TLC-dom"/>
</dbReference>
<dbReference type="PANTHER" id="PTHR31898">
    <property type="entry name" value="TRANSMEMBRANE PROTEIN 136"/>
    <property type="match status" value="1"/>
</dbReference>
<feature type="domain" description="TLC" evidence="6">
    <location>
        <begin position="43"/>
        <end position="157"/>
    </location>
</feature>
<evidence type="ECO:0000256" key="4">
    <source>
        <dbReference type="ARBA" id="ARBA00023136"/>
    </source>
</evidence>
<dbReference type="GO" id="GO:0016020">
    <property type="term" value="C:membrane"/>
    <property type="evidence" value="ECO:0007669"/>
    <property type="project" value="UniProtKB-SubCell"/>
</dbReference>
<organism evidence="7 8">
    <name type="scientific">Eumeta variegata</name>
    <name type="common">Bagworm moth</name>
    <name type="synonym">Eumeta japonica</name>
    <dbReference type="NCBI Taxonomy" id="151549"/>
    <lineage>
        <taxon>Eukaryota</taxon>
        <taxon>Metazoa</taxon>
        <taxon>Ecdysozoa</taxon>
        <taxon>Arthropoda</taxon>
        <taxon>Hexapoda</taxon>
        <taxon>Insecta</taxon>
        <taxon>Pterygota</taxon>
        <taxon>Neoptera</taxon>
        <taxon>Endopterygota</taxon>
        <taxon>Lepidoptera</taxon>
        <taxon>Glossata</taxon>
        <taxon>Ditrysia</taxon>
        <taxon>Tineoidea</taxon>
        <taxon>Psychidae</taxon>
        <taxon>Oiketicinae</taxon>
        <taxon>Eumeta</taxon>
    </lineage>
</organism>
<dbReference type="OrthoDB" id="506011at2759"/>
<keyword evidence="2 5" id="KW-0812">Transmembrane</keyword>
<dbReference type="PANTHER" id="PTHR31898:SF1">
    <property type="entry name" value="TLC DOMAIN-CONTAINING PROTEIN 5"/>
    <property type="match status" value="1"/>
</dbReference>
<accession>A0A4C1S8F1</accession>
<dbReference type="PROSITE" id="PS50922">
    <property type="entry name" value="TLC"/>
    <property type="match status" value="1"/>
</dbReference>
<dbReference type="AlphaFoldDB" id="A0A4C1S8F1"/>
<evidence type="ECO:0000313" key="7">
    <source>
        <dbReference type="EMBL" id="GBO98558.1"/>
    </source>
</evidence>
<dbReference type="InterPro" id="IPR042512">
    <property type="entry name" value="TLCD5"/>
</dbReference>
<reference evidence="7 8" key="1">
    <citation type="journal article" date="2019" name="Commun. Biol.">
        <title>The bagworm genome reveals a unique fibroin gene that provides high tensile strength.</title>
        <authorList>
            <person name="Kono N."/>
            <person name="Nakamura H."/>
            <person name="Ohtoshi R."/>
            <person name="Tomita M."/>
            <person name="Numata K."/>
            <person name="Arakawa K."/>
        </authorList>
    </citation>
    <scope>NUCLEOTIDE SEQUENCE [LARGE SCALE GENOMIC DNA]</scope>
</reference>
<evidence type="ECO:0000256" key="1">
    <source>
        <dbReference type="ARBA" id="ARBA00004141"/>
    </source>
</evidence>
<comment type="caution">
    <text evidence="7">The sequence shown here is derived from an EMBL/GenBank/DDBJ whole genome shotgun (WGS) entry which is preliminary data.</text>
</comment>
<proteinExistence type="predicted"/>
<evidence type="ECO:0000313" key="8">
    <source>
        <dbReference type="Proteomes" id="UP000299102"/>
    </source>
</evidence>
<comment type="subcellular location">
    <subcellularLocation>
        <location evidence="1">Membrane</location>
        <topology evidence="1">Multi-pass membrane protein</topology>
    </subcellularLocation>
</comment>
<sequence>MVEYSFDGVIGTSILDPVSLAAKCGSFAVWGCLYKWCLRMYPHRSPEWATRVLTLLHGLLATVVGFSQCDPSCLSSERLSTKCMPHHYALMLWSWGYFAFDFLWCSVYWRDNVLMLSHHGAALMSITLYMRRQYTGCAFACCLTLLEASNPLLQLRW</sequence>
<dbReference type="EMBL" id="BGZK01000001">
    <property type="protein sequence ID" value="GBO98558.1"/>
    <property type="molecule type" value="Genomic_DNA"/>
</dbReference>
<dbReference type="Proteomes" id="UP000299102">
    <property type="component" value="Unassembled WGS sequence"/>
</dbReference>
<protein>
    <submittedName>
        <fullName evidence="7">Transmembrane protein 136</fullName>
    </submittedName>
</protein>
<keyword evidence="4 5" id="KW-0472">Membrane</keyword>
<keyword evidence="8" id="KW-1185">Reference proteome</keyword>
<evidence type="ECO:0000256" key="3">
    <source>
        <dbReference type="ARBA" id="ARBA00022989"/>
    </source>
</evidence>
<dbReference type="STRING" id="151549.A0A4C1S8F1"/>
<evidence type="ECO:0000259" key="6">
    <source>
        <dbReference type="PROSITE" id="PS50922"/>
    </source>
</evidence>
<keyword evidence="3" id="KW-1133">Transmembrane helix</keyword>
<gene>
    <name evidence="7" type="primary">TMEM136</name>
    <name evidence="7" type="ORF">EVAR_134_1</name>
</gene>
<name>A0A4C1S8F1_EUMVA</name>
<dbReference type="Pfam" id="PF03798">
    <property type="entry name" value="TRAM_LAG1_CLN8"/>
    <property type="match status" value="1"/>
</dbReference>